<evidence type="ECO:0000259" key="1">
    <source>
        <dbReference type="Pfam" id="PF12684"/>
    </source>
</evidence>
<protein>
    <recommendedName>
        <fullName evidence="1">Putative exodeoxyribonuclease 8 PDDEXK-like domain-containing protein</fullName>
    </recommendedName>
</protein>
<sequence>MTELPLTAPGVYSMSATDYHADPVAGGSLTSTGARKLLPPSCPRKFKYGRRTDSNAFDVGRAAHTLVLGIGDPIKVIAGDGADPNAWATKTTKAEVAKARTDGYTPLKPNDAATVEAMAAALREDEHAAPLLERREGNPEQTLVWRDTETGVWCRAMIDWLPEAWPGQPLRVVDYKTTGSAEPGSISGSVGSFGYEQQAAWYLDGIRALDLDGGIEPQFTFIFQEKEEPYLVTVVTLDEQALAAGRIRNRKARDIYRRCVDTDTWPGYTTGPIEVSLPAWKAREFDTAWHAGAYDIDPQHSEDVA</sequence>
<evidence type="ECO:0000313" key="3">
    <source>
        <dbReference type="Proteomes" id="UP001519295"/>
    </source>
</evidence>
<dbReference type="InterPro" id="IPR011604">
    <property type="entry name" value="PDDEXK-like_dom_sf"/>
</dbReference>
<gene>
    <name evidence="2" type="ORF">JOF36_005982</name>
</gene>
<proteinExistence type="predicted"/>
<feature type="domain" description="Putative exodeoxyribonuclease 8 PDDEXK-like" evidence="1">
    <location>
        <begin position="52"/>
        <end position="268"/>
    </location>
</feature>
<dbReference type="RefSeq" id="WP_210033401.1">
    <property type="nucleotide sequence ID" value="NZ_JAGINU010000001.1"/>
</dbReference>
<dbReference type="EMBL" id="JAGINU010000001">
    <property type="protein sequence ID" value="MBP2370286.1"/>
    <property type="molecule type" value="Genomic_DNA"/>
</dbReference>
<dbReference type="Pfam" id="PF12684">
    <property type="entry name" value="DUF3799"/>
    <property type="match status" value="1"/>
</dbReference>
<dbReference type="Gene3D" id="3.90.320.10">
    <property type="match status" value="1"/>
</dbReference>
<evidence type="ECO:0000313" key="2">
    <source>
        <dbReference type="EMBL" id="MBP2370286.1"/>
    </source>
</evidence>
<keyword evidence="3" id="KW-1185">Reference proteome</keyword>
<name>A0ABS4W2P5_9PSEU</name>
<organism evidence="2 3">
    <name type="scientific">Pseudonocardia parietis</name>
    <dbReference type="NCBI Taxonomy" id="570936"/>
    <lineage>
        <taxon>Bacteria</taxon>
        <taxon>Bacillati</taxon>
        <taxon>Actinomycetota</taxon>
        <taxon>Actinomycetes</taxon>
        <taxon>Pseudonocardiales</taxon>
        <taxon>Pseudonocardiaceae</taxon>
        <taxon>Pseudonocardia</taxon>
    </lineage>
</organism>
<dbReference type="InterPro" id="IPR024432">
    <property type="entry name" value="Put_RecE_PDDEXK-like_dom"/>
</dbReference>
<accession>A0ABS4W2P5</accession>
<dbReference type="Proteomes" id="UP001519295">
    <property type="component" value="Unassembled WGS sequence"/>
</dbReference>
<reference evidence="2 3" key="1">
    <citation type="submission" date="2021-03" db="EMBL/GenBank/DDBJ databases">
        <title>Sequencing the genomes of 1000 actinobacteria strains.</title>
        <authorList>
            <person name="Klenk H.-P."/>
        </authorList>
    </citation>
    <scope>NUCLEOTIDE SEQUENCE [LARGE SCALE GENOMIC DNA]</scope>
    <source>
        <strain evidence="2 3">DSM 45256</strain>
    </source>
</reference>
<comment type="caution">
    <text evidence="2">The sequence shown here is derived from an EMBL/GenBank/DDBJ whole genome shotgun (WGS) entry which is preliminary data.</text>
</comment>